<dbReference type="Proteomes" id="UP000499080">
    <property type="component" value="Unassembled WGS sequence"/>
</dbReference>
<keyword evidence="2" id="KW-1185">Reference proteome</keyword>
<dbReference type="AlphaFoldDB" id="A0A4Y2R5M7"/>
<protein>
    <submittedName>
        <fullName evidence="1">Uncharacterized protein</fullName>
    </submittedName>
</protein>
<sequence>MRAILDAPVILNLGQMTRTTPELAPLSLQTSRHTNGRTRLNTTYDLEACNRPHTRRIFSGSGFEPGTLRPYSRDLTTKPPLPYIRSLTNNKERTFRLHSHKDELQEQRAEEIENDESFPTRGNNMYRLKQSLSWGEGGRHSLSVSYNFLRHSSSFEKV</sequence>
<accession>A0A4Y2R5M7</accession>
<evidence type="ECO:0000313" key="2">
    <source>
        <dbReference type="Proteomes" id="UP000499080"/>
    </source>
</evidence>
<organism evidence="1 2">
    <name type="scientific">Araneus ventricosus</name>
    <name type="common">Orbweaver spider</name>
    <name type="synonym">Epeira ventricosa</name>
    <dbReference type="NCBI Taxonomy" id="182803"/>
    <lineage>
        <taxon>Eukaryota</taxon>
        <taxon>Metazoa</taxon>
        <taxon>Ecdysozoa</taxon>
        <taxon>Arthropoda</taxon>
        <taxon>Chelicerata</taxon>
        <taxon>Arachnida</taxon>
        <taxon>Araneae</taxon>
        <taxon>Araneomorphae</taxon>
        <taxon>Entelegynae</taxon>
        <taxon>Araneoidea</taxon>
        <taxon>Araneidae</taxon>
        <taxon>Araneus</taxon>
    </lineage>
</organism>
<name>A0A4Y2R5M7_ARAVE</name>
<gene>
    <name evidence="1" type="ORF">AVEN_64561_1</name>
</gene>
<evidence type="ECO:0000313" key="1">
    <source>
        <dbReference type="EMBL" id="GBN71027.1"/>
    </source>
</evidence>
<dbReference type="EMBL" id="BGPR01015892">
    <property type="protein sequence ID" value="GBN71027.1"/>
    <property type="molecule type" value="Genomic_DNA"/>
</dbReference>
<reference evidence="1 2" key="1">
    <citation type="journal article" date="2019" name="Sci. Rep.">
        <title>Orb-weaving spider Araneus ventricosus genome elucidates the spidroin gene catalogue.</title>
        <authorList>
            <person name="Kono N."/>
            <person name="Nakamura H."/>
            <person name="Ohtoshi R."/>
            <person name="Moran D.A.P."/>
            <person name="Shinohara A."/>
            <person name="Yoshida Y."/>
            <person name="Fujiwara M."/>
            <person name="Mori M."/>
            <person name="Tomita M."/>
            <person name="Arakawa K."/>
        </authorList>
    </citation>
    <scope>NUCLEOTIDE SEQUENCE [LARGE SCALE GENOMIC DNA]</scope>
</reference>
<comment type="caution">
    <text evidence="1">The sequence shown here is derived from an EMBL/GenBank/DDBJ whole genome shotgun (WGS) entry which is preliminary data.</text>
</comment>
<proteinExistence type="predicted"/>